<reference evidence="2" key="2">
    <citation type="submission" date="2023-01" db="EMBL/GenBank/DDBJ databases">
        <authorList>
            <person name="Petersen C."/>
        </authorList>
    </citation>
    <scope>NUCLEOTIDE SEQUENCE</scope>
    <source>
        <strain evidence="2">IBT 12815</strain>
    </source>
</reference>
<comment type="caution">
    <text evidence="2">The sequence shown here is derived from an EMBL/GenBank/DDBJ whole genome shotgun (WGS) entry which is preliminary data.</text>
</comment>
<evidence type="ECO:0000256" key="1">
    <source>
        <dbReference type="SAM" id="SignalP"/>
    </source>
</evidence>
<keyword evidence="1" id="KW-0732">Signal</keyword>
<name>A0AAD6DL07_9EURO</name>
<accession>A0AAD6DL07</accession>
<organism evidence="2 3">
    <name type="scientific">Penicillium hordei</name>
    <dbReference type="NCBI Taxonomy" id="40994"/>
    <lineage>
        <taxon>Eukaryota</taxon>
        <taxon>Fungi</taxon>
        <taxon>Dikarya</taxon>
        <taxon>Ascomycota</taxon>
        <taxon>Pezizomycotina</taxon>
        <taxon>Eurotiomycetes</taxon>
        <taxon>Eurotiomycetidae</taxon>
        <taxon>Eurotiales</taxon>
        <taxon>Aspergillaceae</taxon>
        <taxon>Penicillium</taxon>
    </lineage>
</organism>
<sequence>MIAFSAKKIAAATLVMGLAAPTLACVEFSGYIDSPLGSGGSLKSVDNGVQTCSGNIESGDKNLDCISGYSLNYDYTDNSYDGPMPVTYCNPSNCYGVNIPFTPSGESYSFDYSAFCH</sequence>
<feature type="signal peptide" evidence="1">
    <location>
        <begin position="1"/>
        <end position="24"/>
    </location>
</feature>
<dbReference type="AlphaFoldDB" id="A0AAD6DL07"/>
<keyword evidence="3" id="KW-1185">Reference proteome</keyword>
<protein>
    <submittedName>
        <fullName evidence="2">Uncharacterized protein</fullName>
    </submittedName>
</protein>
<dbReference type="RefSeq" id="XP_056747160.1">
    <property type="nucleotide sequence ID" value="XM_056901873.1"/>
</dbReference>
<reference evidence="2" key="1">
    <citation type="journal article" date="2023" name="IMA Fungus">
        <title>Comparative genomic study of the Penicillium genus elucidates a diverse pangenome and 15 lateral gene transfer events.</title>
        <authorList>
            <person name="Petersen C."/>
            <person name="Sorensen T."/>
            <person name="Nielsen M.R."/>
            <person name="Sondergaard T.E."/>
            <person name="Sorensen J.L."/>
            <person name="Fitzpatrick D.A."/>
            <person name="Frisvad J.C."/>
            <person name="Nielsen K.L."/>
        </authorList>
    </citation>
    <scope>NUCLEOTIDE SEQUENCE</scope>
    <source>
        <strain evidence="2">IBT 12815</strain>
    </source>
</reference>
<dbReference type="GeneID" id="81592115"/>
<evidence type="ECO:0000313" key="3">
    <source>
        <dbReference type="Proteomes" id="UP001213799"/>
    </source>
</evidence>
<evidence type="ECO:0000313" key="2">
    <source>
        <dbReference type="EMBL" id="KAJ5588141.1"/>
    </source>
</evidence>
<proteinExistence type="predicted"/>
<gene>
    <name evidence="2" type="ORF">N7537_010819</name>
</gene>
<feature type="chain" id="PRO_5042118678" evidence="1">
    <location>
        <begin position="25"/>
        <end position="117"/>
    </location>
</feature>
<dbReference type="EMBL" id="JAQJAE010000006">
    <property type="protein sequence ID" value="KAJ5588141.1"/>
    <property type="molecule type" value="Genomic_DNA"/>
</dbReference>
<dbReference type="Proteomes" id="UP001213799">
    <property type="component" value="Unassembled WGS sequence"/>
</dbReference>